<gene>
    <name evidence="5" type="ORF">GCM10011514_45680</name>
</gene>
<comment type="caution">
    <text evidence="5">The sequence shown here is derived from an EMBL/GenBank/DDBJ whole genome shotgun (WGS) entry which is preliminary data.</text>
</comment>
<dbReference type="InterPro" id="IPR018060">
    <property type="entry name" value="HTH_AraC"/>
</dbReference>
<reference evidence="5" key="1">
    <citation type="journal article" date="2014" name="Int. J. Syst. Evol. Microbiol.">
        <title>Complete genome sequence of Corynebacterium casei LMG S-19264T (=DSM 44701T), isolated from a smear-ripened cheese.</title>
        <authorList>
            <consortium name="US DOE Joint Genome Institute (JGI-PGF)"/>
            <person name="Walter F."/>
            <person name="Albersmeier A."/>
            <person name="Kalinowski J."/>
            <person name="Ruckert C."/>
        </authorList>
    </citation>
    <scope>NUCLEOTIDE SEQUENCE</scope>
    <source>
        <strain evidence="5">CGMCC 1.15958</strain>
    </source>
</reference>
<reference evidence="5" key="2">
    <citation type="submission" date="2020-09" db="EMBL/GenBank/DDBJ databases">
        <authorList>
            <person name="Sun Q."/>
            <person name="Zhou Y."/>
        </authorList>
    </citation>
    <scope>NUCLEOTIDE SEQUENCE</scope>
    <source>
        <strain evidence="5">CGMCC 1.15958</strain>
    </source>
</reference>
<dbReference type="SUPFAM" id="SSF46689">
    <property type="entry name" value="Homeodomain-like"/>
    <property type="match status" value="1"/>
</dbReference>
<evidence type="ECO:0000259" key="4">
    <source>
        <dbReference type="PROSITE" id="PS01124"/>
    </source>
</evidence>
<dbReference type="Proteomes" id="UP000609064">
    <property type="component" value="Unassembled WGS sequence"/>
</dbReference>
<dbReference type="PROSITE" id="PS01124">
    <property type="entry name" value="HTH_ARAC_FAMILY_2"/>
    <property type="match status" value="1"/>
</dbReference>
<evidence type="ECO:0000313" key="6">
    <source>
        <dbReference type="Proteomes" id="UP000609064"/>
    </source>
</evidence>
<dbReference type="AlphaFoldDB" id="A0A917DWD9"/>
<evidence type="ECO:0000256" key="2">
    <source>
        <dbReference type="ARBA" id="ARBA00023125"/>
    </source>
</evidence>
<dbReference type="SUPFAM" id="SSF51215">
    <property type="entry name" value="Regulatory protein AraC"/>
    <property type="match status" value="1"/>
</dbReference>
<evidence type="ECO:0000313" key="5">
    <source>
        <dbReference type="EMBL" id="GGD76593.1"/>
    </source>
</evidence>
<dbReference type="PANTHER" id="PTHR43280">
    <property type="entry name" value="ARAC-FAMILY TRANSCRIPTIONAL REGULATOR"/>
    <property type="match status" value="1"/>
</dbReference>
<dbReference type="EMBL" id="BMKK01000012">
    <property type="protein sequence ID" value="GGD76593.1"/>
    <property type="molecule type" value="Genomic_DNA"/>
</dbReference>
<dbReference type="Pfam" id="PF12833">
    <property type="entry name" value="HTH_18"/>
    <property type="match status" value="1"/>
</dbReference>
<keyword evidence="3" id="KW-0804">Transcription</keyword>
<evidence type="ECO:0000256" key="1">
    <source>
        <dbReference type="ARBA" id="ARBA00023015"/>
    </source>
</evidence>
<protein>
    <submittedName>
        <fullName evidence="5">Transcriptional regulator</fullName>
    </submittedName>
</protein>
<dbReference type="GO" id="GO:0003700">
    <property type="term" value="F:DNA-binding transcription factor activity"/>
    <property type="evidence" value="ECO:0007669"/>
    <property type="project" value="InterPro"/>
</dbReference>
<dbReference type="Gene3D" id="1.10.10.60">
    <property type="entry name" value="Homeodomain-like"/>
    <property type="match status" value="1"/>
</dbReference>
<keyword evidence="1" id="KW-0805">Transcription regulation</keyword>
<organism evidence="5 6">
    <name type="scientific">Emticicia aquatilis</name>
    <dbReference type="NCBI Taxonomy" id="1537369"/>
    <lineage>
        <taxon>Bacteria</taxon>
        <taxon>Pseudomonadati</taxon>
        <taxon>Bacteroidota</taxon>
        <taxon>Cytophagia</taxon>
        <taxon>Cytophagales</taxon>
        <taxon>Leadbetterellaceae</taxon>
        <taxon>Emticicia</taxon>
    </lineage>
</organism>
<dbReference type="InterPro" id="IPR037923">
    <property type="entry name" value="HTH-like"/>
</dbReference>
<dbReference type="PANTHER" id="PTHR43280:SF32">
    <property type="entry name" value="TRANSCRIPTIONAL REGULATORY PROTEIN"/>
    <property type="match status" value="1"/>
</dbReference>
<proteinExistence type="predicted"/>
<evidence type="ECO:0000256" key="3">
    <source>
        <dbReference type="ARBA" id="ARBA00023163"/>
    </source>
</evidence>
<accession>A0A917DWD9</accession>
<sequence>MSSSKEIPKLNPSQFDDYLFGNWKPKVSSLYEHFHIERIENYKSFLKFPVLPHRRSVYFFLYVTKGFAIRSKGLSNYEVKANTFFCLSTDQITSLEAISDDVEGFYCHFQPEFFNQAILNVDLEKDFPFFQITSEPLIQILDNQRIVDLLEILLAEKLRNEANRAEIIALYLIAFFKEMKEFYIQTPKSSNNAASNLTQRYKNLLSELIYDKKTVTEFAEILAVSPNHLHKCVKTTTGKSAHELLEEMRVLEAKVLLKQTPMRIAEIAFKIGGFEPSDFSRFFKSKTGISPKEYRNLQN</sequence>
<keyword evidence="6" id="KW-1185">Reference proteome</keyword>
<dbReference type="GO" id="GO:0043565">
    <property type="term" value="F:sequence-specific DNA binding"/>
    <property type="evidence" value="ECO:0007669"/>
    <property type="project" value="InterPro"/>
</dbReference>
<keyword evidence="2" id="KW-0238">DNA-binding</keyword>
<feature type="domain" description="HTH araC/xylS-type" evidence="4">
    <location>
        <begin position="199"/>
        <end position="297"/>
    </location>
</feature>
<name>A0A917DWD9_9BACT</name>
<dbReference type="SMART" id="SM00342">
    <property type="entry name" value="HTH_ARAC"/>
    <property type="match status" value="1"/>
</dbReference>
<dbReference type="InterPro" id="IPR009057">
    <property type="entry name" value="Homeodomain-like_sf"/>
</dbReference>